<organism evidence="3 4">
    <name type="scientific">Microbacterium barkeri</name>
    <dbReference type="NCBI Taxonomy" id="33917"/>
    <lineage>
        <taxon>Bacteria</taxon>
        <taxon>Bacillati</taxon>
        <taxon>Actinomycetota</taxon>
        <taxon>Actinomycetes</taxon>
        <taxon>Micrococcales</taxon>
        <taxon>Microbacteriaceae</taxon>
        <taxon>Microbacterium</taxon>
    </lineage>
</organism>
<keyword evidence="4" id="KW-1185">Reference proteome</keyword>
<evidence type="ECO:0000313" key="3">
    <source>
        <dbReference type="EMBL" id="GLJ60897.1"/>
    </source>
</evidence>
<feature type="compositionally biased region" description="Basic and acidic residues" evidence="1">
    <location>
        <begin position="328"/>
        <end position="342"/>
    </location>
</feature>
<gene>
    <name evidence="3" type="ORF">GCM10017576_10260</name>
</gene>
<evidence type="ECO:0000313" key="4">
    <source>
        <dbReference type="Proteomes" id="UP001142462"/>
    </source>
</evidence>
<feature type="signal peptide" evidence="2">
    <location>
        <begin position="1"/>
        <end position="22"/>
    </location>
</feature>
<name>A0A9W6LW12_9MICO</name>
<evidence type="ECO:0000256" key="2">
    <source>
        <dbReference type="SAM" id="SignalP"/>
    </source>
</evidence>
<sequence length="389" mass="40172">MRRSLAVLALAAASAASLVAPAAAYSGPNAIAIPYLDEKAVNTPEGWTVTDCAPVLAASDLVVACAADGFLLRAEEYDPDYGSDIVPVPMTNGRTTTTMEYVVSLEAPEAPSVPSAAYPHPVAAGGTLLLPVSDLGATCLVCGGGGRLEVFSVSPSDVAEVTATETHLVIRPKASFDGPLEVTVRMADQYGTWSEPATITVPVYRAERPPVAQSVHAPLTPGEVSEFDLAGLVATDPGARLSLVSCGDAVHGTVVCGADGIARYLPRDGARADQFSFHIAQGGAQATGSVTLSLPDGDLPTEGLVSAQPVEPAERVPRAELEAAQQAQRDKEVEAAEARGEEPPAEDEDVELVGLRVPLRLAPATPVESERSAGVFRPLGALLDRVGAR</sequence>
<dbReference type="AlphaFoldDB" id="A0A9W6LW12"/>
<dbReference type="Pfam" id="PF17963">
    <property type="entry name" value="Big_9"/>
    <property type="match status" value="1"/>
</dbReference>
<evidence type="ECO:0000256" key="1">
    <source>
        <dbReference type="SAM" id="MobiDB-lite"/>
    </source>
</evidence>
<proteinExistence type="predicted"/>
<keyword evidence="2" id="KW-0732">Signal</keyword>
<feature type="region of interest" description="Disordered" evidence="1">
    <location>
        <begin position="320"/>
        <end position="351"/>
    </location>
</feature>
<accession>A0A9W6LW12</accession>
<protein>
    <submittedName>
        <fullName evidence="3">Uncharacterized protein</fullName>
    </submittedName>
</protein>
<dbReference type="RefSeq" id="WP_271172609.1">
    <property type="nucleotide sequence ID" value="NZ_BSEJ01000003.1"/>
</dbReference>
<reference evidence="3" key="1">
    <citation type="journal article" date="2014" name="Int. J. Syst. Evol. Microbiol.">
        <title>Complete genome sequence of Corynebacterium casei LMG S-19264T (=DSM 44701T), isolated from a smear-ripened cheese.</title>
        <authorList>
            <consortium name="US DOE Joint Genome Institute (JGI-PGF)"/>
            <person name="Walter F."/>
            <person name="Albersmeier A."/>
            <person name="Kalinowski J."/>
            <person name="Ruckert C."/>
        </authorList>
    </citation>
    <scope>NUCLEOTIDE SEQUENCE</scope>
    <source>
        <strain evidence="3">VKM Ac-1020</strain>
    </source>
</reference>
<feature type="chain" id="PRO_5040762778" evidence="2">
    <location>
        <begin position="23"/>
        <end position="389"/>
    </location>
</feature>
<reference evidence="3" key="2">
    <citation type="submission" date="2023-01" db="EMBL/GenBank/DDBJ databases">
        <authorList>
            <person name="Sun Q."/>
            <person name="Evtushenko L."/>
        </authorList>
    </citation>
    <scope>NUCLEOTIDE SEQUENCE</scope>
    <source>
        <strain evidence="3">VKM Ac-1020</strain>
    </source>
</reference>
<dbReference type="Proteomes" id="UP001142462">
    <property type="component" value="Unassembled WGS sequence"/>
</dbReference>
<dbReference type="EMBL" id="BSEJ01000003">
    <property type="protein sequence ID" value="GLJ60897.1"/>
    <property type="molecule type" value="Genomic_DNA"/>
</dbReference>
<comment type="caution">
    <text evidence="3">The sequence shown here is derived from an EMBL/GenBank/DDBJ whole genome shotgun (WGS) entry which is preliminary data.</text>
</comment>